<dbReference type="InterPro" id="IPR043472">
    <property type="entry name" value="Macro_dom-like"/>
</dbReference>
<dbReference type="GO" id="GO:0030145">
    <property type="term" value="F:manganese ion binding"/>
    <property type="evidence" value="ECO:0007669"/>
    <property type="project" value="UniProtKB-UniRule"/>
</dbReference>
<dbReference type="PANTHER" id="PTHR11963">
    <property type="entry name" value="LEUCINE AMINOPEPTIDASE-RELATED"/>
    <property type="match status" value="1"/>
</dbReference>
<dbReference type="InterPro" id="IPR011356">
    <property type="entry name" value="Leucine_aapep/pepB"/>
</dbReference>
<feature type="binding site" evidence="8">
    <location>
        <position position="351"/>
    </location>
    <ligand>
        <name>Mn(2+)</name>
        <dbReference type="ChEBI" id="CHEBI:29035"/>
        <label>1</label>
    </ligand>
</feature>
<evidence type="ECO:0000256" key="8">
    <source>
        <dbReference type="HAMAP-Rule" id="MF_00181"/>
    </source>
</evidence>
<evidence type="ECO:0000256" key="1">
    <source>
        <dbReference type="ARBA" id="ARBA00000135"/>
    </source>
</evidence>
<dbReference type="PRINTS" id="PR00481">
    <property type="entry name" value="LAMNOPPTDASE"/>
</dbReference>
<dbReference type="Pfam" id="PF00883">
    <property type="entry name" value="Peptidase_M17"/>
    <property type="match status" value="1"/>
</dbReference>
<dbReference type="PATRIC" id="fig|38307.3.peg.2466"/>
<evidence type="ECO:0000256" key="7">
    <source>
        <dbReference type="ARBA" id="ARBA00023211"/>
    </source>
</evidence>
<dbReference type="GO" id="GO:0006508">
    <property type="term" value="P:proteolysis"/>
    <property type="evidence" value="ECO:0007669"/>
    <property type="project" value="UniProtKB-KW"/>
</dbReference>
<dbReference type="Proteomes" id="UP000077786">
    <property type="component" value="Unassembled WGS sequence"/>
</dbReference>
<feature type="binding site" evidence="8">
    <location>
        <position position="272"/>
    </location>
    <ligand>
        <name>Mn(2+)</name>
        <dbReference type="ChEBI" id="CHEBI:29035"/>
        <label>1</label>
    </ligand>
</feature>
<dbReference type="PANTHER" id="PTHR11963:SF23">
    <property type="entry name" value="CYTOSOL AMINOPEPTIDASE"/>
    <property type="match status" value="1"/>
</dbReference>
<keyword evidence="6 8" id="KW-0378">Hydrolase</keyword>
<dbReference type="SUPFAM" id="SSF52949">
    <property type="entry name" value="Macro domain-like"/>
    <property type="match status" value="1"/>
</dbReference>
<comment type="catalytic activity">
    <reaction evidence="1 8">
        <text>Release of an N-terminal amino acid, Xaa-|-Yaa-, in which Xaa is preferably Leu, but may be other amino acids including Pro although not Arg or Lys, and Yaa may be Pro. Amino acid amides and methyl esters are also readily hydrolyzed, but rates on arylamides are exceedingly low.</text>
        <dbReference type="EC" id="3.4.11.1"/>
    </reaction>
</comment>
<dbReference type="InterPro" id="IPR023042">
    <property type="entry name" value="Peptidase_M17_leu_NH2_pept"/>
</dbReference>
<comment type="similarity">
    <text evidence="3 8">Belongs to the peptidase M17 family.</text>
</comment>
<evidence type="ECO:0000256" key="2">
    <source>
        <dbReference type="ARBA" id="ARBA00000967"/>
    </source>
</evidence>
<dbReference type="EMBL" id="LUTU01000011">
    <property type="protein sequence ID" value="OAJ66990.1"/>
    <property type="molecule type" value="Genomic_DNA"/>
</dbReference>
<organism evidence="10 11">
    <name type="scientific">Gluconobacter cerinus</name>
    <dbReference type="NCBI Taxonomy" id="38307"/>
    <lineage>
        <taxon>Bacteria</taxon>
        <taxon>Pseudomonadati</taxon>
        <taxon>Pseudomonadota</taxon>
        <taxon>Alphaproteobacteria</taxon>
        <taxon>Acetobacterales</taxon>
        <taxon>Acetobacteraceae</taxon>
        <taxon>Gluconobacter</taxon>
    </lineage>
</organism>
<feature type="binding site" evidence="8">
    <location>
        <position position="290"/>
    </location>
    <ligand>
        <name>Mn(2+)</name>
        <dbReference type="ChEBI" id="CHEBI:29035"/>
        <label>2</label>
    </ligand>
</feature>
<dbReference type="Pfam" id="PF02789">
    <property type="entry name" value="Peptidase_M17_N"/>
    <property type="match status" value="1"/>
</dbReference>
<dbReference type="NCBIfam" id="NF002077">
    <property type="entry name" value="PRK00913.2-4"/>
    <property type="match status" value="1"/>
</dbReference>
<evidence type="ECO:0000256" key="4">
    <source>
        <dbReference type="ARBA" id="ARBA00022438"/>
    </source>
</evidence>
<dbReference type="Gene3D" id="3.40.630.10">
    <property type="entry name" value="Zn peptidases"/>
    <property type="match status" value="1"/>
</dbReference>
<feature type="active site" evidence="8">
    <location>
        <position position="279"/>
    </location>
</feature>
<keyword evidence="8" id="KW-0479">Metal-binding</keyword>
<dbReference type="SUPFAM" id="SSF53187">
    <property type="entry name" value="Zn-dependent exopeptidases"/>
    <property type="match status" value="1"/>
</dbReference>
<dbReference type="HAMAP" id="MF_00181">
    <property type="entry name" value="Cytosol_peptidase_M17"/>
    <property type="match status" value="1"/>
</dbReference>
<feature type="active site" evidence="8">
    <location>
        <position position="353"/>
    </location>
</feature>
<evidence type="ECO:0000313" key="10">
    <source>
        <dbReference type="EMBL" id="OAJ66990.1"/>
    </source>
</evidence>
<reference evidence="10 11" key="1">
    <citation type="submission" date="2016-03" db="EMBL/GenBank/DDBJ databases">
        <title>Draft genome sequence of Gluconobacter cerinus strain CECT 9110.</title>
        <authorList>
            <person name="Sainz F."/>
            <person name="Mas A."/>
            <person name="Torija M.J."/>
        </authorList>
    </citation>
    <scope>NUCLEOTIDE SEQUENCE [LARGE SCALE GENOMIC DNA]</scope>
    <source>
        <strain evidence="10 11">CECT 9110</strain>
    </source>
</reference>
<dbReference type="GO" id="GO:0005737">
    <property type="term" value="C:cytoplasm"/>
    <property type="evidence" value="ECO:0007669"/>
    <property type="project" value="UniProtKB-SubCell"/>
</dbReference>
<proteinExistence type="inferred from homology"/>
<keyword evidence="8" id="KW-0963">Cytoplasm</keyword>
<comment type="function">
    <text evidence="8">Presumably involved in the processing and regular turnover of intracellular proteins. Catalyzes the removal of unsubstituted N-terminal amino acids from various peptides.</text>
</comment>
<dbReference type="PROSITE" id="PS00631">
    <property type="entry name" value="CYTOSOL_AP"/>
    <property type="match status" value="1"/>
</dbReference>
<evidence type="ECO:0000313" key="11">
    <source>
        <dbReference type="Proteomes" id="UP000077786"/>
    </source>
</evidence>
<evidence type="ECO:0000256" key="6">
    <source>
        <dbReference type="ARBA" id="ARBA00022801"/>
    </source>
</evidence>
<dbReference type="AlphaFoldDB" id="A0A1B6VIF4"/>
<dbReference type="InterPro" id="IPR008283">
    <property type="entry name" value="Peptidase_M17_N"/>
</dbReference>
<evidence type="ECO:0000256" key="3">
    <source>
        <dbReference type="ARBA" id="ARBA00009528"/>
    </source>
</evidence>
<comment type="subcellular location">
    <subcellularLocation>
        <location evidence="8">Cytoplasm</location>
    </subcellularLocation>
</comment>
<feature type="binding site" evidence="8">
    <location>
        <position position="267"/>
    </location>
    <ligand>
        <name>Mn(2+)</name>
        <dbReference type="ChEBI" id="CHEBI:29035"/>
        <label>2</label>
    </ligand>
</feature>
<keyword evidence="5 8" id="KW-0645">Protease</keyword>
<dbReference type="CDD" id="cd00433">
    <property type="entry name" value="Peptidase_M17"/>
    <property type="match status" value="1"/>
</dbReference>
<protein>
    <recommendedName>
        <fullName evidence="8">Probable cytosol aminopeptidase</fullName>
        <ecNumber evidence="8">3.4.11.1</ecNumber>
    </recommendedName>
    <alternativeName>
        <fullName evidence="8">Leucine aminopeptidase</fullName>
        <shortName evidence="8">LAP</shortName>
        <ecNumber evidence="8">3.4.11.10</ecNumber>
    </alternativeName>
    <alternativeName>
        <fullName evidence="8">Leucyl aminopeptidase</fullName>
    </alternativeName>
</protein>
<dbReference type="EC" id="3.4.11.10" evidence="8"/>
<dbReference type="GO" id="GO:0070006">
    <property type="term" value="F:metalloaminopeptidase activity"/>
    <property type="evidence" value="ECO:0007669"/>
    <property type="project" value="InterPro"/>
</dbReference>
<comment type="caution">
    <text evidence="10">The sequence shown here is derived from an EMBL/GenBank/DDBJ whole genome shotgun (WGS) entry which is preliminary data.</text>
</comment>
<keyword evidence="7 8" id="KW-0464">Manganese</keyword>
<dbReference type="NCBIfam" id="NF002073">
    <property type="entry name" value="PRK00913.1-2"/>
    <property type="match status" value="1"/>
</dbReference>
<feature type="binding site" evidence="8">
    <location>
        <position position="349"/>
    </location>
    <ligand>
        <name>Mn(2+)</name>
        <dbReference type="ChEBI" id="CHEBI:29035"/>
        <label>1</label>
    </ligand>
</feature>
<dbReference type="Gene3D" id="3.40.220.10">
    <property type="entry name" value="Leucine Aminopeptidase, subunit E, domain 1"/>
    <property type="match status" value="1"/>
</dbReference>
<dbReference type="NCBIfam" id="NF002074">
    <property type="entry name" value="PRK00913.1-4"/>
    <property type="match status" value="1"/>
</dbReference>
<evidence type="ECO:0000256" key="5">
    <source>
        <dbReference type="ARBA" id="ARBA00022670"/>
    </source>
</evidence>
<name>A0A1B6VIF4_9PROT</name>
<dbReference type="EC" id="3.4.11.1" evidence="8"/>
<comment type="cofactor">
    <cofactor evidence="8">
        <name>Mn(2+)</name>
        <dbReference type="ChEBI" id="CHEBI:29035"/>
    </cofactor>
    <text evidence="8">Binds 2 manganese ions per subunit.</text>
</comment>
<gene>
    <name evidence="8" type="primary">pepA</name>
    <name evidence="10" type="ORF">A0123_02367</name>
</gene>
<accession>A0A1B6VIF4</accession>
<dbReference type="InterPro" id="IPR000819">
    <property type="entry name" value="Peptidase_M17_C"/>
</dbReference>
<feature type="domain" description="Cytosol aminopeptidase" evidence="9">
    <location>
        <begin position="347"/>
        <end position="354"/>
    </location>
</feature>
<feature type="binding site" evidence="8">
    <location>
        <position position="272"/>
    </location>
    <ligand>
        <name>Mn(2+)</name>
        <dbReference type="ChEBI" id="CHEBI:29035"/>
        <label>2</label>
    </ligand>
</feature>
<feature type="binding site" evidence="8">
    <location>
        <position position="351"/>
    </location>
    <ligand>
        <name>Mn(2+)</name>
        <dbReference type="ChEBI" id="CHEBI:29035"/>
        <label>2</label>
    </ligand>
</feature>
<sequence>MVLPCKRCDMLDISFGSLPALNDTQPQAVALIGHGKATFEDSTFKTLDDATAGALSRAASFKGFKGEVGQTVVLTAPSAGLSQVVLVGCAAKDGSAVGSVAVENAGGTAAKALDGVADAVLALTADIAEFAPEAALGARLARYDFALYRTKKSSERPVLKALTVVASDVAAAEARWTALDAVSRGVFLTRDLISEPANILSPETFTARIEALRETGLEVEVLDEAAMQELGFGALLGVAQGSANKPRTVIVRHNGGGDEAPLAFIGKGVTFDSGGISIKPAAGMDEMKTDMGGAATVIGLMSALVRRKAPVNAIGVVGLVENMVSDRAQRPGDIVTSYSGQTIEVLNTDAEGRLVLADVLAYTKDRFKPKLMVDLATLTGAIVVSLGTENAGLFSNDDTLASGLFEAGKQVGEGLWRMPMGEAYNRQIDSDIADMKNIGGRPGSAILAAEFLKRFVGETVWAHLDIAGTTWKTTASPTAPKGATGFGVRLLNQFVQSHEARA</sequence>
<evidence type="ECO:0000259" key="9">
    <source>
        <dbReference type="PROSITE" id="PS00631"/>
    </source>
</evidence>
<keyword evidence="4 8" id="KW-0031">Aminopeptidase</keyword>
<dbReference type="NCBIfam" id="NF002075">
    <property type="entry name" value="PRK00913.2-2"/>
    <property type="match status" value="1"/>
</dbReference>
<comment type="catalytic activity">
    <reaction evidence="2 8">
        <text>Release of an N-terminal amino acid, preferentially leucine, but not glutamic or aspartic acids.</text>
        <dbReference type="EC" id="3.4.11.10"/>
    </reaction>
</comment>